<dbReference type="EMBL" id="CAACVJ010000290">
    <property type="protein sequence ID" value="VEP15693.1"/>
    <property type="molecule type" value="Genomic_DNA"/>
</dbReference>
<dbReference type="GO" id="GO:0016787">
    <property type="term" value="F:hydrolase activity"/>
    <property type="evidence" value="ECO:0007669"/>
    <property type="project" value="UniProtKB-KW"/>
</dbReference>
<keyword evidence="4" id="KW-0460">Magnesium</keyword>
<evidence type="ECO:0000313" key="6">
    <source>
        <dbReference type="Proteomes" id="UP000320055"/>
    </source>
</evidence>
<evidence type="ECO:0000256" key="3">
    <source>
        <dbReference type="ARBA" id="ARBA00022723"/>
    </source>
</evidence>
<comment type="cofactor">
    <cofactor evidence="1">
        <name>Mg(2+)</name>
        <dbReference type="ChEBI" id="CHEBI:18420"/>
    </cofactor>
</comment>
<dbReference type="PANTHER" id="PTHR46193">
    <property type="entry name" value="6-PHOSPHOGLUCONATE PHOSPHATASE"/>
    <property type="match status" value="1"/>
</dbReference>
<dbReference type="InterPro" id="IPR023198">
    <property type="entry name" value="PGP-like_dom2"/>
</dbReference>
<evidence type="ECO:0000256" key="2">
    <source>
        <dbReference type="ARBA" id="ARBA00006171"/>
    </source>
</evidence>
<dbReference type="InterPro" id="IPR051600">
    <property type="entry name" value="Beta-PGM-like"/>
</dbReference>
<proteinExistence type="inferred from homology"/>
<comment type="similarity">
    <text evidence="2">Belongs to the HAD-like hydrolase superfamily. CbbY/CbbZ/Gph/YieH family.</text>
</comment>
<sequence>MGLKAVLFDFNGVIINDETIHQELITDILLGENLRSDSYDFQRFCLGRSDRACLRDILKNRGRVVSEDYLNKLINRKTIAYKQKLSQLETLPIYPGLNEFLNQLQQEQLVVGLVTGALKQEALFVLEKISLVQYFSIIVAGDDITSSKPEPDGYLLAVSKISQQYPELNLQPNECLVIEDTYAGIEAAKRAGMQVVGISHTYPLHMLQRRADWTVDYLADIEIARVNQVLSNQEIVF</sequence>
<keyword evidence="3" id="KW-0479">Metal-binding</keyword>
<evidence type="ECO:0000256" key="4">
    <source>
        <dbReference type="ARBA" id="ARBA00022842"/>
    </source>
</evidence>
<dbReference type="PANTHER" id="PTHR46193:SF21">
    <property type="entry name" value="SLL1138 PROTEIN"/>
    <property type="match status" value="1"/>
</dbReference>
<dbReference type="AlphaFoldDB" id="A0A563VWR1"/>
<dbReference type="Gene3D" id="3.40.50.1000">
    <property type="entry name" value="HAD superfamily/HAD-like"/>
    <property type="match status" value="1"/>
</dbReference>
<dbReference type="Proteomes" id="UP000320055">
    <property type="component" value="Unassembled WGS sequence"/>
</dbReference>
<dbReference type="NCBIfam" id="TIGR01509">
    <property type="entry name" value="HAD-SF-IA-v3"/>
    <property type="match status" value="1"/>
</dbReference>
<dbReference type="OrthoDB" id="9797743at2"/>
<dbReference type="InterPro" id="IPR036412">
    <property type="entry name" value="HAD-like_sf"/>
</dbReference>
<evidence type="ECO:0000313" key="5">
    <source>
        <dbReference type="EMBL" id="VEP15693.1"/>
    </source>
</evidence>
<dbReference type="SFLD" id="SFLDG01129">
    <property type="entry name" value="C1.5:_HAD__Beta-PGM__Phosphata"/>
    <property type="match status" value="1"/>
</dbReference>
<name>A0A563VWR1_9CYAN</name>
<keyword evidence="6" id="KW-1185">Reference proteome</keyword>
<evidence type="ECO:0000256" key="1">
    <source>
        <dbReference type="ARBA" id="ARBA00001946"/>
    </source>
</evidence>
<dbReference type="Gene3D" id="1.10.150.240">
    <property type="entry name" value="Putative phosphatase, domain 2"/>
    <property type="match status" value="1"/>
</dbReference>
<accession>A0A563VWR1</accession>
<dbReference type="RefSeq" id="WP_144865650.1">
    <property type="nucleotide sequence ID" value="NZ_LR213796.1"/>
</dbReference>
<dbReference type="CDD" id="cd07505">
    <property type="entry name" value="HAD_BPGM-like"/>
    <property type="match status" value="1"/>
</dbReference>
<organism evidence="5 6">
    <name type="scientific">Hyella patelloides LEGE 07179</name>
    <dbReference type="NCBI Taxonomy" id="945734"/>
    <lineage>
        <taxon>Bacteria</taxon>
        <taxon>Bacillati</taxon>
        <taxon>Cyanobacteriota</taxon>
        <taxon>Cyanophyceae</taxon>
        <taxon>Pleurocapsales</taxon>
        <taxon>Hyellaceae</taxon>
        <taxon>Hyella</taxon>
    </lineage>
</organism>
<keyword evidence="5" id="KW-0378">Hydrolase</keyword>
<dbReference type="Pfam" id="PF13419">
    <property type="entry name" value="HAD_2"/>
    <property type="match status" value="1"/>
</dbReference>
<gene>
    <name evidence="5" type="ORF">H1P_360028</name>
</gene>
<dbReference type="InterPro" id="IPR006439">
    <property type="entry name" value="HAD-SF_hydro_IA"/>
</dbReference>
<dbReference type="InterPro" id="IPR023214">
    <property type="entry name" value="HAD_sf"/>
</dbReference>
<dbReference type="GO" id="GO:0046872">
    <property type="term" value="F:metal ion binding"/>
    <property type="evidence" value="ECO:0007669"/>
    <property type="project" value="UniProtKB-KW"/>
</dbReference>
<dbReference type="InterPro" id="IPR041492">
    <property type="entry name" value="HAD_2"/>
</dbReference>
<reference evidence="5 6" key="1">
    <citation type="submission" date="2019-01" db="EMBL/GenBank/DDBJ databases">
        <authorList>
            <person name="Brito A."/>
        </authorList>
    </citation>
    <scope>NUCLEOTIDE SEQUENCE [LARGE SCALE GENOMIC DNA]</scope>
    <source>
        <strain evidence="5">1</strain>
    </source>
</reference>
<dbReference type="SFLD" id="SFLDS00003">
    <property type="entry name" value="Haloacid_Dehalogenase"/>
    <property type="match status" value="1"/>
</dbReference>
<dbReference type="SUPFAM" id="SSF56784">
    <property type="entry name" value="HAD-like"/>
    <property type="match status" value="1"/>
</dbReference>
<protein>
    <submittedName>
        <fullName evidence="5">HAD-superfamily hydrolase, subfamily IA, variant 3</fullName>
    </submittedName>
</protein>